<evidence type="ECO:0000313" key="7">
    <source>
        <dbReference type="EMBL" id="CAG8506999.1"/>
    </source>
</evidence>
<keyword evidence="3" id="KW-0547">Nucleotide-binding</keyword>
<dbReference type="SUPFAM" id="SSF50447">
    <property type="entry name" value="Translation proteins"/>
    <property type="match status" value="1"/>
</dbReference>
<dbReference type="InterPro" id="IPR000795">
    <property type="entry name" value="T_Tr_GTP-bd_dom"/>
</dbReference>
<dbReference type="Pfam" id="PF00009">
    <property type="entry name" value="GTP_EFTU"/>
    <property type="match status" value="1"/>
</dbReference>
<keyword evidence="8" id="KW-1185">Reference proteome</keyword>
<dbReference type="InterPro" id="IPR027417">
    <property type="entry name" value="P-loop_NTPase"/>
</dbReference>
<dbReference type="Gene3D" id="3.40.50.10050">
    <property type="entry name" value="Translation initiation factor IF- 2, domain 3"/>
    <property type="match status" value="1"/>
</dbReference>
<dbReference type="AlphaFoldDB" id="A0A9N8ZU84"/>
<dbReference type="InterPro" id="IPR015760">
    <property type="entry name" value="TIF_IF2"/>
</dbReference>
<dbReference type="InterPro" id="IPR009000">
    <property type="entry name" value="Transl_B-barrel_sf"/>
</dbReference>
<dbReference type="Pfam" id="PF22042">
    <property type="entry name" value="EF-G_D2"/>
    <property type="match status" value="1"/>
</dbReference>
<dbReference type="PANTHER" id="PTHR43381:SF5">
    <property type="entry name" value="TR-TYPE G DOMAIN-CONTAINING PROTEIN"/>
    <property type="match status" value="1"/>
</dbReference>
<dbReference type="PANTHER" id="PTHR43381">
    <property type="entry name" value="TRANSLATION INITIATION FACTOR IF-2-RELATED"/>
    <property type="match status" value="1"/>
</dbReference>
<dbReference type="EMBL" id="CAJVPZ010002136">
    <property type="protein sequence ID" value="CAG8506999.1"/>
    <property type="molecule type" value="Genomic_DNA"/>
</dbReference>
<dbReference type="CDD" id="cd01887">
    <property type="entry name" value="IF2_eIF5B"/>
    <property type="match status" value="1"/>
</dbReference>
<dbReference type="GO" id="GO:0005525">
    <property type="term" value="F:GTP binding"/>
    <property type="evidence" value="ECO:0007669"/>
    <property type="project" value="UniProtKB-KW"/>
</dbReference>
<organism evidence="7 8">
    <name type="scientific">Racocetra fulgida</name>
    <dbReference type="NCBI Taxonomy" id="60492"/>
    <lineage>
        <taxon>Eukaryota</taxon>
        <taxon>Fungi</taxon>
        <taxon>Fungi incertae sedis</taxon>
        <taxon>Mucoromycota</taxon>
        <taxon>Glomeromycotina</taxon>
        <taxon>Glomeromycetes</taxon>
        <taxon>Diversisporales</taxon>
        <taxon>Gigasporaceae</taxon>
        <taxon>Racocetra</taxon>
    </lineage>
</organism>
<dbReference type="Gene3D" id="3.40.50.300">
    <property type="entry name" value="P-loop containing nucleotide triphosphate hydrolases"/>
    <property type="match status" value="2"/>
</dbReference>
<dbReference type="InterPro" id="IPR036925">
    <property type="entry name" value="TIF_IF2_dom3_sf"/>
</dbReference>
<reference evidence="7" key="1">
    <citation type="submission" date="2021-06" db="EMBL/GenBank/DDBJ databases">
        <authorList>
            <person name="Kallberg Y."/>
            <person name="Tangrot J."/>
            <person name="Rosling A."/>
        </authorList>
    </citation>
    <scope>NUCLEOTIDE SEQUENCE</scope>
    <source>
        <strain evidence="7">IN212</strain>
    </source>
</reference>
<evidence type="ECO:0000313" key="8">
    <source>
        <dbReference type="Proteomes" id="UP000789396"/>
    </source>
</evidence>
<protein>
    <submittedName>
        <fullName evidence="7">5171_t:CDS:1</fullName>
    </submittedName>
</protein>
<keyword evidence="2" id="KW-0396">Initiation factor</keyword>
<dbReference type="Proteomes" id="UP000789396">
    <property type="component" value="Unassembled WGS sequence"/>
</dbReference>
<dbReference type="InterPro" id="IPR053905">
    <property type="entry name" value="EF-G-like_DII"/>
</dbReference>
<dbReference type="GO" id="GO:0005829">
    <property type="term" value="C:cytosol"/>
    <property type="evidence" value="ECO:0007669"/>
    <property type="project" value="TreeGrafter"/>
</dbReference>
<dbReference type="Pfam" id="PF11987">
    <property type="entry name" value="IF-2"/>
    <property type="match status" value="1"/>
</dbReference>
<evidence type="ECO:0000256" key="3">
    <source>
        <dbReference type="ARBA" id="ARBA00022741"/>
    </source>
</evidence>
<evidence type="ECO:0000256" key="4">
    <source>
        <dbReference type="ARBA" id="ARBA00022917"/>
    </source>
</evidence>
<evidence type="ECO:0000259" key="6">
    <source>
        <dbReference type="PROSITE" id="PS51722"/>
    </source>
</evidence>
<dbReference type="InterPro" id="IPR023115">
    <property type="entry name" value="TIF_IF2_dom3"/>
</dbReference>
<dbReference type="SUPFAM" id="SSF52540">
    <property type="entry name" value="P-loop containing nucleoside triphosphate hydrolases"/>
    <property type="match status" value="2"/>
</dbReference>
<dbReference type="PROSITE" id="PS51722">
    <property type="entry name" value="G_TR_2"/>
    <property type="match status" value="1"/>
</dbReference>
<name>A0A9N8ZU84_9GLOM</name>
<dbReference type="FunFam" id="2.40.30.10:FF:000008">
    <property type="entry name" value="Translation initiation factor IF-2"/>
    <property type="match status" value="1"/>
</dbReference>
<proteinExistence type="inferred from homology"/>
<dbReference type="SUPFAM" id="SSF52156">
    <property type="entry name" value="Initiation factor IF2/eIF5b, domain 3"/>
    <property type="match status" value="1"/>
</dbReference>
<dbReference type="Gene3D" id="2.40.30.10">
    <property type="entry name" value="Translation factors"/>
    <property type="match status" value="1"/>
</dbReference>
<keyword evidence="5" id="KW-0342">GTP-binding</keyword>
<dbReference type="GO" id="GO:0003924">
    <property type="term" value="F:GTPase activity"/>
    <property type="evidence" value="ECO:0007669"/>
    <property type="project" value="InterPro"/>
</dbReference>
<comment type="similarity">
    <text evidence="1">Belongs to the TRAFAC class translation factor GTPase superfamily. Classic translation factor GTPase family. IF-2 subfamily.</text>
</comment>
<dbReference type="NCBIfam" id="TIGR00231">
    <property type="entry name" value="small_GTP"/>
    <property type="match status" value="1"/>
</dbReference>
<comment type="caution">
    <text evidence="7">The sequence shown here is derived from an EMBL/GenBank/DDBJ whole genome shotgun (WGS) entry which is preliminary data.</text>
</comment>
<sequence>MSNSSLLDIVRQKLTVSANEFRSNCLYYTTDKISVMELSTILKKNANYCRNTGIKLEKKRGMSWRETITEYLTEIDRGAQLNERPPIVSIMGHVDHGKTTLLDTIRNTHLQEKEVGGITQKITVSPITFHQKKIIFLDTPGHSDFMQLRQHGISLTDLVVLVISASEGIMPQTNEIITYLREYHLPVIVFINHKKPSETDNERVLNKIKTQLQERELNPLDWGGEIIVVSGSVKKKEDVEHLCENILLLADYKTNWQRPASGVVINSYSHPQAGTMLTELLIQGGRLQEKNEIFLNGRLGSVKIIFDLTGRKLSQAFPGDLVRIVGCNFPAELGNKFLNVNLIFLADSQNSLEVLNSLVKDINNFSVVHSTVGKITDSVLNLAKITQSIILAFGYQFSTVQEKIFRENHLTFFSSKIIYEITDKLKIIQRNQQREKKLVEKIRGAAQVSQIFHFSKVGKIAGCQVISGKIARNNLVHVFRNEKPLFTGSIRSLESNKVTVKEVVSGQECGIVLKGFSDFQINDQIVAFQRQEERPTLSGKSALANVLTNTDKFFEGRIGWNITSQVQVEEFFSEITDAEGQTITYRVIDLPGTDNTKLSLAELFAEIKKALEECGAQLHQIFFLYPGRSSNQQITKAYKLLKKIISPSEDEA</sequence>
<dbReference type="GO" id="GO:0003743">
    <property type="term" value="F:translation initiation factor activity"/>
    <property type="evidence" value="ECO:0007669"/>
    <property type="project" value="UniProtKB-KW"/>
</dbReference>
<keyword evidence="4" id="KW-0648">Protein biosynthesis</keyword>
<evidence type="ECO:0000256" key="1">
    <source>
        <dbReference type="ARBA" id="ARBA00007733"/>
    </source>
</evidence>
<evidence type="ECO:0000256" key="5">
    <source>
        <dbReference type="ARBA" id="ARBA00023134"/>
    </source>
</evidence>
<dbReference type="OrthoDB" id="2425258at2759"/>
<evidence type="ECO:0000256" key="2">
    <source>
        <dbReference type="ARBA" id="ARBA00022540"/>
    </source>
</evidence>
<gene>
    <name evidence="7" type="ORF">RFULGI_LOCUS2713</name>
</gene>
<dbReference type="CDD" id="cd03692">
    <property type="entry name" value="mtIF2_IVc"/>
    <property type="match status" value="1"/>
</dbReference>
<dbReference type="InterPro" id="IPR005225">
    <property type="entry name" value="Small_GTP-bd"/>
</dbReference>
<accession>A0A9N8ZU84</accession>
<feature type="domain" description="Tr-type G" evidence="6">
    <location>
        <begin position="83"/>
        <end position="260"/>
    </location>
</feature>